<keyword evidence="1" id="KW-0812">Transmembrane</keyword>
<evidence type="ECO:0000313" key="2">
    <source>
        <dbReference type="EMBL" id="MEJ2866334.1"/>
    </source>
</evidence>
<sequence>MTDADIKPVLRKVNEVRSSLSGVERDVDRVGDGVRFVQGQVSTLGTQVKSVVDAVADVQSTISAVEQTQEATRSEVADLRSEVLGHFERSELAQHKQFAQTELIEVRQLLDEQFGHHVRVRHSALGILQAMDARLVSTAAVRDLTEEIMMTTPGYWLAPALVGIGAWLRDDPALMTRAVAEAVQRNEDKTALFFILVLQRHRREQGVAQWVRRYLQAQDPLRLAPEFRIVLDAATTGLFGDAPRTMVIQKATRWADDLAALPHLVESQVDRWTDFLASHRGTPPDMPALSRCAPSWTTLARIAARAGAFGRGQQFLDDVSAAPGDPDQALEARVDEILKRLTSDFDQEEAPLRHRAARLAAIVEHDGDRAAAEAATARSRVTPPTVDFGRLLSDAALGAENAVDVPAHTRRLAVVLSRSWAVEAVERLADELDEACPEGVQLVHGEWSGTVHRTTSAESLVASVGVHYQGLTDAAVTDVRLLPRAWAACALGAVGAVAGVVLLADGHPRSGGIVLAVALVALIFLATEIRAIPRRKERARDEGDGARAQAEDDITAAVADTRTWLDNFEASMQEATALRQRLADLQL</sequence>
<evidence type="ECO:0000313" key="3">
    <source>
        <dbReference type="Proteomes" id="UP001385809"/>
    </source>
</evidence>
<dbReference type="Proteomes" id="UP001385809">
    <property type="component" value="Unassembled WGS sequence"/>
</dbReference>
<protein>
    <recommendedName>
        <fullName evidence="4">Methyl-accepting chemotaxis protein</fullName>
    </recommendedName>
</protein>
<reference evidence="2 3" key="1">
    <citation type="submission" date="2024-03" db="EMBL/GenBank/DDBJ databases">
        <title>Actinomycetospora sp. OC33-EN08, a novel actinomycete isolated from wild orchid (Aerides multiflora).</title>
        <authorList>
            <person name="Suriyachadkun C."/>
        </authorList>
    </citation>
    <scope>NUCLEOTIDE SEQUENCE [LARGE SCALE GENOMIC DNA]</scope>
    <source>
        <strain evidence="2 3">OC33-EN08</strain>
    </source>
</reference>
<dbReference type="EMBL" id="JBBEGN010000001">
    <property type="protein sequence ID" value="MEJ2866334.1"/>
    <property type="molecule type" value="Genomic_DNA"/>
</dbReference>
<dbReference type="RefSeq" id="WP_337692958.1">
    <property type="nucleotide sequence ID" value="NZ_JBBEGN010000001.1"/>
</dbReference>
<evidence type="ECO:0000256" key="1">
    <source>
        <dbReference type="SAM" id="Phobius"/>
    </source>
</evidence>
<accession>A0ABU8MG74</accession>
<organism evidence="2 3">
    <name type="scientific">Actinomycetospora aurantiaca</name>
    <dbReference type="NCBI Taxonomy" id="3129233"/>
    <lineage>
        <taxon>Bacteria</taxon>
        <taxon>Bacillati</taxon>
        <taxon>Actinomycetota</taxon>
        <taxon>Actinomycetes</taxon>
        <taxon>Pseudonocardiales</taxon>
        <taxon>Pseudonocardiaceae</taxon>
        <taxon>Actinomycetospora</taxon>
    </lineage>
</organism>
<feature type="transmembrane region" description="Helical" evidence="1">
    <location>
        <begin position="485"/>
        <end position="504"/>
    </location>
</feature>
<keyword evidence="3" id="KW-1185">Reference proteome</keyword>
<proteinExistence type="predicted"/>
<feature type="transmembrane region" description="Helical" evidence="1">
    <location>
        <begin position="510"/>
        <end position="529"/>
    </location>
</feature>
<keyword evidence="1" id="KW-0472">Membrane</keyword>
<gene>
    <name evidence="2" type="ORF">WCD74_01070</name>
</gene>
<keyword evidence="1" id="KW-1133">Transmembrane helix</keyword>
<evidence type="ECO:0008006" key="4">
    <source>
        <dbReference type="Google" id="ProtNLM"/>
    </source>
</evidence>
<comment type="caution">
    <text evidence="2">The sequence shown here is derived from an EMBL/GenBank/DDBJ whole genome shotgun (WGS) entry which is preliminary data.</text>
</comment>
<name>A0ABU8MG74_9PSEU</name>